<protein>
    <submittedName>
        <fullName evidence="8">(Dimethylallyl)adenosine tRNA methylthiotransferase MiaB</fullName>
        <ecNumber evidence="8">2.-.-.-</ecNumber>
    </submittedName>
    <submittedName>
        <fullName evidence="9">B12-binding domain/radical SAM domain protein</fullName>
    </submittedName>
</protein>
<dbReference type="EC" id="2.-.-.-" evidence="8"/>
<reference evidence="10" key="1">
    <citation type="journal article" date="2018" name="Genome Announc.">
        <title>Complete Genome Sequence of the Methanococcus maripaludis Type Strain JJ (DSM 2067), a Model for Selenoprotein Synthesis in Archaea.</title>
        <authorList>
            <person name="Poehlein A."/>
            <person name="Heym D."/>
            <person name="Quitzke V."/>
            <person name="Fersch J."/>
            <person name="Daniel R."/>
            <person name="Rother M."/>
        </authorList>
    </citation>
    <scope>NUCLEOTIDE SEQUENCE [LARGE SCALE GENOMIC DNA]</scope>
    <source>
        <strain evidence="10">DSM 2067</strain>
    </source>
</reference>
<keyword evidence="4" id="KW-0479">Metal-binding</keyword>
<comment type="cofactor">
    <cofactor evidence="1">
        <name>[4Fe-4S] cluster</name>
        <dbReference type="ChEBI" id="CHEBI:49883"/>
    </cofactor>
</comment>
<evidence type="ECO:0000256" key="6">
    <source>
        <dbReference type="ARBA" id="ARBA00023014"/>
    </source>
</evidence>
<dbReference type="InterPro" id="IPR023404">
    <property type="entry name" value="rSAM_horseshoe"/>
</dbReference>
<evidence type="ECO:0000256" key="4">
    <source>
        <dbReference type="ARBA" id="ARBA00022723"/>
    </source>
</evidence>
<dbReference type="SUPFAM" id="SSF102114">
    <property type="entry name" value="Radical SAM enzymes"/>
    <property type="match status" value="1"/>
</dbReference>
<evidence type="ECO:0000256" key="1">
    <source>
        <dbReference type="ARBA" id="ARBA00001966"/>
    </source>
</evidence>
<dbReference type="Proteomes" id="UP000590564">
    <property type="component" value="Unassembled WGS sequence"/>
</dbReference>
<dbReference type="InterPro" id="IPR007197">
    <property type="entry name" value="rSAM"/>
</dbReference>
<dbReference type="GO" id="GO:0016740">
    <property type="term" value="F:transferase activity"/>
    <property type="evidence" value="ECO:0007669"/>
    <property type="project" value="UniProtKB-KW"/>
</dbReference>
<dbReference type="SFLD" id="SFLDG01082">
    <property type="entry name" value="B12-binding_domain_containing"/>
    <property type="match status" value="1"/>
</dbReference>
<dbReference type="PANTHER" id="PTHR43409:SF17">
    <property type="entry name" value="METHYLTHIOTRANSFERASE MJ0865-RELATED"/>
    <property type="match status" value="1"/>
</dbReference>
<dbReference type="EMBL" id="CP026606">
    <property type="protein sequence ID" value="AVB76867.1"/>
    <property type="molecule type" value="Genomic_DNA"/>
</dbReference>
<dbReference type="SMART" id="SM00729">
    <property type="entry name" value="Elp3"/>
    <property type="match status" value="1"/>
</dbReference>
<reference evidence="8" key="2">
    <citation type="submission" date="2018-02" db="EMBL/GenBank/DDBJ databases">
        <title>Complete genome sequence of the Methanococcus maripaludis type strain JJ (DSM 2067), a model for selenoprotein synthesis in Archaea.</title>
        <authorList>
            <person name="Poehlein A."/>
            <person name="Heym D."/>
            <person name="Quitzke V."/>
            <person name="Fersch J."/>
            <person name="Daniel R."/>
            <person name="Rother M."/>
        </authorList>
    </citation>
    <scope>NUCLEOTIDE SEQUENCE [LARGE SCALE GENOMIC DNA]</scope>
    <source>
        <strain evidence="8">DSM 2067</strain>
    </source>
</reference>
<evidence type="ECO:0000256" key="3">
    <source>
        <dbReference type="ARBA" id="ARBA00022691"/>
    </source>
</evidence>
<keyword evidence="5" id="KW-0408">Iron</keyword>
<organism evidence="8 10">
    <name type="scientific">Methanococcus maripaludis</name>
    <name type="common">Methanococcus deltae</name>
    <dbReference type="NCBI Taxonomy" id="39152"/>
    <lineage>
        <taxon>Archaea</taxon>
        <taxon>Methanobacteriati</taxon>
        <taxon>Methanobacteriota</taxon>
        <taxon>Methanomada group</taxon>
        <taxon>Methanococci</taxon>
        <taxon>Methanococcales</taxon>
        <taxon>Methanococcaceae</taxon>
        <taxon>Methanococcus</taxon>
    </lineage>
</organism>
<dbReference type="PROSITE" id="PS01278">
    <property type="entry name" value="MTTASE_RADICAL"/>
    <property type="match status" value="1"/>
</dbReference>
<dbReference type="Pfam" id="PF04055">
    <property type="entry name" value="Radical_SAM"/>
    <property type="match status" value="1"/>
</dbReference>
<dbReference type="InterPro" id="IPR006638">
    <property type="entry name" value="Elp3/MiaA/NifB-like_rSAM"/>
</dbReference>
<dbReference type="InterPro" id="IPR023979">
    <property type="entry name" value="CHP04014_B12-bd/rSAM"/>
</dbReference>
<keyword evidence="8" id="KW-0808">Transferase</keyword>
<dbReference type="GO" id="GO:0046872">
    <property type="term" value="F:metal ion binding"/>
    <property type="evidence" value="ECO:0007669"/>
    <property type="project" value="UniProtKB-KW"/>
</dbReference>
<dbReference type="KEGG" id="mmad:MMJJ_14890"/>
<evidence type="ECO:0000313" key="11">
    <source>
        <dbReference type="Proteomes" id="UP000590564"/>
    </source>
</evidence>
<dbReference type="EMBL" id="JACHED010000001">
    <property type="protein sequence ID" value="MBB6496619.1"/>
    <property type="molecule type" value="Genomic_DNA"/>
</dbReference>
<dbReference type="SFLD" id="SFLDG01217">
    <property type="entry name" value="B12-binding_methylthiotransfer"/>
    <property type="match status" value="1"/>
</dbReference>
<dbReference type="AlphaFoldDB" id="A0A2L1CBX7"/>
<evidence type="ECO:0000256" key="5">
    <source>
        <dbReference type="ARBA" id="ARBA00023004"/>
    </source>
</evidence>
<reference evidence="9 11" key="3">
    <citation type="submission" date="2020-08" db="EMBL/GenBank/DDBJ databases">
        <title>Genomic Encyclopedia of Type Strains, Phase IV (KMG-V): Genome sequencing to study the core and pangenomes of soil and plant-associated prokaryotes.</title>
        <authorList>
            <person name="Whitman W."/>
        </authorList>
    </citation>
    <scope>NUCLEOTIDE SEQUENCE [LARGE SCALE GENOMIC DNA]</scope>
    <source>
        <strain evidence="9 11">D1</strain>
    </source>
</reference>
<dbReference type="RefSeq" id="WP_104838268.1">
    <property type="nucleotide sequence ID" value="NZ_CP026606.1"/>
</dbReference>
<evidence type="ECO:0000313" key="8">
    <source>
        <dbReference type="EMBL" id="AVB76867.1"/>
    </source>
</evidence>
<evidence type="ECO:0000313" key="10">
    <source>
        <dbReference type="Proteomes" id="UP000239462"/>
    </source>
</evidence>
<gene>
    <name evidence="8" type="primary">miaB_4</name>
    <name evidence="9" type="ORF">HNP96_000640</name>
    <name evidence="8" type="ORF">MMJJ_14890</name>
</gene>
<sequence>MKITIYSKDIYTYGAMLIGGILKETHKHSIKLTKDITNKKLFLKSDIVIFSLYSTLNIIDPMIKETIDYLKSKNIKIYVAGPVSAYPEIILNELNVDGVILGEGELTTPEIINGSTEGLAYFENGEMIVNKPKSKPDLDFSKIYVPKDIAAQNVRGANVYIETHRGCLGHCTFCQVPEFFGRDIRSKPIELIIEEVKELKKSGVNRIAISGGTGSLYNFKNTVNKNKFIEMIESVSDIIGKQNLSVPDMRVDYVDEEVLNAIKNYSIGWVFYGIESGSDRLLNSMKKGTNSKKNLKAIKLAKDCGVKVAGSFIVGHPQEKEVDFLLTKDFIVDAELEDVFVSAAEPIPKTELCNEVLNTKMDENPTFISHNGPYRRYGLKENEARAYDLMLHSEMWKSNPRVITNNLSKVYLDEAKMQGSDIRKATELIFKYRDFLI</sequence>
<feature type="domain" description="Radical SAM core" evidence="7">
    <location>
        <begin position="153"/>
        <end position="388"/>
    </location>
</feature>
<keyword evidence="6" id="KW-0411">Iron-sulfur</keyword>
<name>A0A2L1CBX7_METMI</name>
<dbReference type="SFLD" id="SFLDS00029">
    <property type="entry name" value="Radical_SAM"/>
    <property type="match status" value="1"/>
</dbReference>
<dbReference type="CDD" id="cd01335">
    <property type="entry name" value="Radical_SAM"/>
    <property type="match status" value="1"/>
</dbReference>
<accession>A0A2L1CBX7</accession>
<dbReference type="PROSITE" id="PS51918">
    <property type="entry name" value="RADICAL_SAM"/>
    <property type="match status" value="1"/>
</dbReference>
<evidence type="ECO:0000259" key="7">
    <source>
        <dbReference type="PROSITE" id="PS51918"/>
    </source>
</evidence>
<dbReference type="GeneID" id="36102573"/>
<dbReference type="InterPro" id="IPR020612">
    <property type="entry name" value="Methylthiotransferase_CS"/>
</dbReference>
<dbReference type="NCBIfam" id="TIGR04014">
    <property type="entry name" value="B12_SAM_MJ_0865"/>
    <property type="match status" value="1"/>
</dbReference>
<dbReference type="Proteomes" id="UP000239462">
    <property type="component" value="Chromosome"/>
</dbReference>
<dbReference type="GO" id="GO:0051539">
    <property type="term" value="F:4 iron, 4 sulfur cluster binding"/>
    <property type="evidence" value="ECO:0007669"/>
    <property type="project" value="UniProtKB-KW"/>
</dbReference>
<dbReference type="PANTHER" id="PTHR43409">
    <property type="entry name" value="ANAEROBIC MAGNESIUM-PROTOPORPHYRIN IX MONOMETHYL ESTER CYCLASE-RELATED"/>
    <property type="match status" value="1"/>
</dbReference>
<evidence type="ECO:0000313" key="9">
    <source>
        <dbReference type="EMBL" id="MBB6496619.1"/>
    </source>
</evidence>
<keyword evidence="2" id="KW-0004">4Fe-4S</keyword>
<evidence type="ECO:0000256" key="2">
    <source>
        <dbReference type="ARBA" id="ARBA00022485"/>
    </source>
</evidence>
<proteinExistence type="predicted"/>
<dbReference type="Gene3D" id="3.80.30.20">
    <property type="entry name" value="tm_1862 like domain"/>
    <property type="match status" value="1"/>
</dbReference>
<dbReference type="InterPro" id="IPR058240">
    <property type="entry name" value="rSAM_sf"/>
</dbReference>
<keyword evidence="3" id="KW-0949">S-adenosyl-L-methionine</keyword>
<dbReference type="InterPro" id="IPR051198">
    <property type="entry name" value="BchE-like"/>
</dbReference>
<dbReference type="Gene3D" id="3.40.50.280">
    <property type="entry name" value="Cobalamin-binding domain"/>
    <property type="match status" value="1"/>
</dbReference>